<protein>
    <submittedName>
        <fullName evidence="2">Uncharacterized protein</fullName>
    </submittedName>
</protein>
<name>A0A2J5HIP7_9EURO</name>
<feature type="region of interest" description="Disordered" evidence="1">
    <location>
        <begin position="153"/>
        <end position="182"/>
    </location>
</feature>
<dbReference type="Proteomes" id="UP000235023">
    <property type="component" value="Unassembled WGS sequence"/>
</dbReference>
<dbReference type="AlphaFoldDB" id="A0A2J5HIP7"/>
<dbReference type="OrthoDB" id="5227693at2759"/>
<proteinExistence type="predicted"/>
<dbReference type="EMBL" id="KZ559610">
    <property type="protein sequence ID" value="PLN76763.1"/>
    <property type="molecule type" value="Genomic_DNA"/>
</dbReference>
<gene>
    <name evidence="2" type="ORF">BDW42DRAFT_198788</name>
</gene>
<accession>A0A2J5HIP7</accession>
<evidence type="ECO:0000313" key="2">
    <source>
        <dbReference type="EMBL" id="PLN76763.1"/>
    </source>
</evidence>
<reference evidence="3" key="1">
    <citation type="submission" date="2017-12" db="EMBL/GenBank/DDBJ databases">
        <authorList>
            <consortium name="DOE Joint Genome Institute"/>
            <person name="Mondo S.J."/>
            <person name="Kjaerbolling I."/>
            <person name="Vesth T.C."/>
            <person name="Frisvad J.C."/>
            <person name="Nybo J.L."/>
            <person name="Theobald S."/>
            <person name="Kuo A."/>
            <person name="Bowyer P."/>
            <person name="Matsuda Y."/>
            <person name="Lyhne E.K."/>
            <person name="Kogle M.E."/>
            <person name="Clum A."/>
            <person name="Lipzen A."/>
            <person name="Salamov A."/>
            <person name="Ngan C.Y."/>
            <person name="Daum C."/>
            <person name="Chiniquy J."/>
            <person name="Barry K."/>
            <person name="LaButti K."/>
            <person name="Haridas S."/>
            <person name="Simmons B.A."/>
            <person name="Magnuson J.K."/>
            <person name="Mortensen U.H."/>
            <person name="Larsen T.O."/>
            <person name="Grigoriev I.V."/>
            <person name="Baker S.E."/>
            <person name="Andersen M.R."/>
            <person name="Nordberg H.P."/>
            <person name="Cantor M.N."/>
            <person name="Hua S.X."/>
        </authorList>
    </citation>
    <scope>NUCLEOTIDE SEQUENCE [LARGE SCALE GENOMIC DNA]</scope>
    <source>
        <strain evidence="3">IBT 19404</strain>
    </source>
</reference>
<feature type="compositionally biased region" description="Acidic residues" evidence="1">
    <location>
        <begin position="156"/>
        <end position="169"/>
    </location>
</feature>
<evidence type="ECO:0000313" key="3">
    <source>
        <dbReference type="Proteomes" id="UP000235023"/>
    </source>
</evidence>
<sequence length="298" mass="33726">SHCRVIDGINFYLPSALLLHIKENIHHYQYLQYFSVMLSYHRVLAAFGRSVNDKTLECNCDVHPWEITVNGENWPGRIRLIGFVDVFFVIAYSANDCFMKGVIIYKDPKALGSLDGLRVPEPAKSDAGDDKLRDDAGDDKLWDEYGYYYDSSDSGFDTDSDEDRDENIEDSTKGKQRKQQDRRVKFQARSVYTASSLGHEISLKATFSPNSIQTYTVKVDRPASWAMGRRMKRALKTHGVFRLVQDALRAELITNGQMMGHVTGLLFTGGRFTDTISRAFQATSGDSAQRHTLANDNI</sequence>
<organism evidence="2 3">
    <name type="scientific">Aspergillus taichungensis</name>
    <dbReference type="NCBI Taxonomy" id="482145"/>
    <lineage>
        <taxon>Eukaryota</taxon>
        <taxon>Fungi</taxon>
        <taxon>Dikarya</taxon>
        <taxon>Ascomycota</taxon>
        <taxon>Pezizomycotina</taxon>
        <taxon>Eurotiomycetes</taxon>
        <taxon>Eurotiomycetidae</taxon>
        <taxon>Eurotiales</taxon>
        <taxon>Aspergillaceae</taxon>
        <taxon>Aspergillus</taxon>
        <taxon>Aspergillus subgen. Circumdati</taxon>
    </lineage>
</organism>
<feature type="compositionally biased region" description="Basic and acidic residues" evidence="1">
    <location>
        <begin position="170"/>
        <end position="182"/>
    </location>
</feature>
<evidence type="ECO:0000256" key="1">
    <source>
        <dbReference type="SAM" id="MobiDB-lite"/>
    </source>
</evidence>
<keyword evidence="3" id="KW-1185">Reference proteome</keyword>
<feature type="non-terminal residue" evidence="2">
    <location>
        <position position="1"/>
    </location>
</feature>